<keyword evidence="4 8" id="KW-0378">Hydrolase</keyword>
<dbReference type="RefSeq" id="WP_275468604.1">
    <property type="nucleotide sequence ID" value="NZ_CP110232.1"/>
</dbReference>
<dbReference type="InterPro" id="IPR051094">
    <property type="entry name" value="Diverse_Catalytic_Enzymes"/>
</dbReference>
<evidence type="ECO:0000256" key="6">
    <source>
        <dbReference type="ARBA" id="ARBA00049417"/>
    </source>
</evidence>
<evidence type="ECO:0000256" key="2">
    <source>
        <dbReference type="ARBA" id="ARBA00022723"/>
    </source>
</evidence>
<comment type="catalytic activity">
    <reaction evidence="6">
        <text>P(1),P(4)-bis(5'-adenosyl) tetraphosphate + H2O = 2 ADP + 2 H(+)</text>
        <dbReference type="Rhea" id="RHEA:24252"/>
        <dbReference type="ChEBI" id="CHEBI:15377"/>
        <dbReference type="ChEBI" id="CHEBI:15378"/>
        <dbReference type="ChEBI" id="CHEBI:58141"/>
        <dbReference type="ChEBI" id="CHEBI:456216"/>
        <dbReference type="EC" id="3.6.1.41"/>
    </reaction>
</comment>
<accession>A0AAF0CTX6</accession>
<keyword evidence="2" id="KW-0479">Metal-binding</keyword>
<dbReference type="SUPFAM" id="SSF109604">
    <property type="entry name" value="HD-domain/PDEase-like"/>
    <property type="match status" value="1"/>
</dbReference>
<evidence type="ECO:0000256" key="1">
    <source>
        <dbReference type="ARBA" id="ARBA00012506"/>
    </source>
</evidence>
<keyword evidence="9" id="KW-1185">Reference proteome</keyword>
<dbReference type="GO" id="GO:0046872">
    <property type="term" value="F:metal ion binding"/>
    <property type="evidence" value="ECO:0007669"/>
    <property type="project" value="UniProtKB-KW"/>
</dbReference>
<organism evidence="8 9">
    <name type="scientific">Vagococcus intermedius</name>
    <dbReference type="NCBI Taxonomy" id="2991418"/>
    <lineage>
        <taxon>Bacteria</taxon>
        <taxon>Bacillati</taxon>
        <taxon>Bacillota</taxon>
        <taxon>Bacilli</taxon>
        <taxon>Lactobacillales</taxon>
        <taxon>Enterococcaceae</taxon>
        <taxon>Vagococcus</taxon>
    </lineage>
</organism>
<dbReference type="Gene3D" id="1.10.3210.10">
    <property type="entry name" value="Hypothetical protein af1432"/>
    <property type="match status" value="1"/>
</dbReference>
<evidence type="ECO:0000313" key="9">
    <source>
        <dbReference type="Proteomes" id="UP001179647"/>
    </source>
</evidence>
<sequence length="200" mass="22725">MVKEMVSNYTLGYSPMTRSELMSKVASQMSRKRFEHVLRVEEMALILAERYGCCLEKTSIAALTHDYAKERPDEEMIALIQAGDYSTDLIKYGNAIWHGVVGADVVAKELRITDSDILHAIRLHTTGSSEMSLLAKVIYVADYVEAGREFPVVKEARALALEDLDRAVAFETKQTLLYLTQKEMLIYPKTLETYNHWVVK</sequence>
<dbReference type="PANTHER" id="PTHR35795">
    <property type="entry name" value="SLR1885 PROTEIN"/>
    <property type="match status" value="1"/>
</dbReference>
<evidence type="ECO:0000259" key="7">
    <source>
        <dbReference type="PROSITE" id="PS51831"/>
    </source>
</evidence>
<evidence type="ECO:0000313" key="8">
    <source>
        <dbReference type="EMBL" id="WEG72801.1"/>
    </source>
</evidence>
<dbReference type="GO" id="GO:0000166">
    <property type="term" value="F:nucleotide binding"/>
    <property type="evidence" value="ECO:0007669"/>
    <property type="project" value="UniProtKB-KW"/>
</dbReference>
<dbReference type="KEGG" id="vie:OL234_07385"/>
<dbReference type="PANTHER" id="PTHR35795:SF1">
    <property type="entry name" value="BIS(5'-NUCLEOSYL)-TETRAPHOSPHATASE, SYMMETRICAL"/>
    <property type="match status" value="1"/>
</dbReference>
<dbReference type="PROSITE" id="PS51831">
    <property type="entry name" value="HD"/>
    <property type="match status" value="1"/>
</dbReference>
<protein>
    <recommendedName>
        <fullName evidence="1">bis(5'-nucleosyl)-tetraphosphatase (symmetrical)</fullName>
        <ecNumber evidence="1">3.6.1.41</ecNumber>
    </recommendedName>
</protein>
<dbReference type="Pfam" id="PF01966">
    <property type="entry name" value="HD"/>
    <property type="match status" value="1"/>
</dbReference>
<keyword evidence="5" id="KW-0408">Iron</keyword>
<dbReference type="NCBIfam" id="TIGR00488">
    <property type="entry name" value="bis(5'-nucleosyl)-tetraphosphatase (symmetrical) YqeK"/>
    <property type="match status" value="1"/>
</dbReference>
<dbReference type="InterPro" id="IPR005249">
    <property type="entry name" value="YqeK"/>
</dbReference>
<name>A0AAF0CTX6_9ENTE</name>
<dbReference type="InterPro" id="IPR003607">
    <property type="entry name" value="HD/PDEase_dom"/>
</dbReference>
<dbReference type="CDD" id="cd00077">
    <property type="entry name" value="HDc"/>
    <property type="match status" value="1"/>
</dbReference>
<dbReference type="AlphaFoldDB" id="A0AAF0CTX6"/>
<proteinExistence type="predicted"/>
<evidence type="ECO:0000256" key="3">
    <source>
        <dbReference type="ARBA" id="ARBA00022741"/>
    </source>
</evidence>
<keyword evidence="3" id="KW-0547">Nucleotide-binding</keyword>
<evidence type="ECO:0000256" key="4">
    <source>
        <dbReference type="ARBA" id="ARBA00022801"/>
    </source>
</evidence>
<dbReference type="EC" id="3.6.1.41" evidence="1"/>
<evidence type="ECO:0000256" key="5">
    <source>
        <dbReference type="ARBA" id="ARBA00023004"/>
    </source>
</evidence>
<dbReference type="InterPro" id="IPR006674">
    <property type="entry name" value="HD_domain"/>
</dbReference>
<dbReference type="EMBL" id="CP110232">
    <property type="protein sequence ID" value="WEG72801.1"/>
    <property type="molecule type" value="Genomic_DNA"/>
</dbReference>
<reference evidence="8" key="1">
    <citation type="submission" date="2022-10" db="EMBL/GenBank/DDBJ databases">
        <title>Vagococcus sp. isolated from poultry meat.</title>
        <authorList>
            <person name="Johansson P."/>
            <person name="Bjorkroth J."/>
        </authorList>
    </citation>
    <scope>NUCLEOTIDE SEQUENCE</scope>
    <source>
        <strain evidence="8">STAA11</strain>
    </source>
</reference>
<feature type="domain" description="HD" evidence="7">
    <location>
        <begin position="33"/>
        <end position="147"/>
    </location>
</feature>
<dbReference type="Proteomes" id="UP001179647">
    <property type="component" value="Chromosome"/>
</dbReference>
<dbReference type="SMART" id="SM00471">
    <property type="entry name" value="HDc"/>
    <property type="match status" value="1"/>
</dbReference>
<dbReference type="GO" id="GO:0008803">
    <property type="term" value="F:bis(5'-nucleosyl)-tetraphosphatase (symmetrical) activity"/>
    <property type="evidence" value="ECO:0007669"/>
    <property type="project" value="UniProtKB-EC"/>
</dbReference>
<gene>
    <name evidence="8" type="primary">yqeK</name>
    <name evidence="8" type="ORF">OL234_07385</name>
</gene>